<name>A0A803QP96_CANSA</name>
<feature type="region of interest" description="Disordered" evidence="1">
    <location>
        <begin position="72"/>
        <end position="92"/>
    </location>
</feature>
<keyword evidence="3" id="KW-1185">Reference proteome</keyword>
<evidence type="ECO:0000256" key="1">
    <source>
        <dbReference type="SAM" id="MobiDB-lite"/>
    </source>
</evidence>
<dbReference type="Proteomes" id="UP000596661">
    <property type="component" value="Unassembled WGS sequence"/>
</dbReference>
<dbReference type="AlphaFoldDB" id="A0A803QP96"/>
<dbReference type="EnsemblPlants" id="evm.model.10.541">
    <property type="protein sequence ID" value="cds.evm.model.10.541"/>
    <property type="gene ID" value="evm.TU.10.541"/>
</dbReference>
<protein>
    <submittedName>
        <fullName evidence="2">Uncharacterized protein</fullName>
    </submittedName>
</protein>
<proteinExistence type="predicted"/>
<dbReference type="Gramene" id="evm.model.10.541">
    <property type="protein sequence ID" value="cds.evm.model.10.541"/>
    <property type="gene ID" value="evm.TU.10.541"/>
</dbReference>
<sequence>MLHKIKVDVEKAGEIRFYIGRNKVRFRVVESPLITGLNLTLGPTEEEKGSCSGSDRLINKYFNWLVADPTLKPSTDAGPPPPPMEEDGFIFPNEYDPYDEAPRAPIDAPISSIGDSQSQGNKENECLHMEVDRWCWIERHGAGLVVDRLCLIDVQDVDLVMIDQLDWVE</sequence>
<reference evidence="2" key="1">
    <citation type="submission" date="2021-03" db="UniProtKB">
        <authorList>
            <consortium name="EnsemblPlants"/>
        </authorList>
    </citation>
    <scope>IDENTIFICATION</scope>
</reference>
<evidence type="ECO:0000313" key="2">
    <source>
        <dbReference type="EnsemblPlants" id="cds.evm.model.10.541"/>
    </source>
</evidence>
<dbReference type="EMBL" id="UZAU01000806">
    <property type="status" value="NOT_ANNOTATED_CDS"/>
    <property type="molecule type" value="Genomic_DNA"/>
</dbReference>
<accession>A0A803QP96</accession>
<organism evidence="2 3">
    <name type="scientific">Cannabis sativa</name>
    <name type="common">Hemp</name>
    <name type="synonym">Marijuana</name>
    <dbReference type="NCBI Taxonomy" id="3483"/>
    <lineage>
        <taxon>Eukaryota</taxon>
        <taxon>Viridiplantae</taxon>
        <taxon>Streptophyta</taxon>
        <taxon>Embryophyta</taxon>
        <taxon>Tracheophyta</taxon>
        <taxon>Spermatophyta</taxon>
        <taxon>Magnoliopsida</taxon>
        <taxon>eudicotyledons</taxon>
        <taxon>Gunneridae</taxon>
        <taxon>Pentapetalae</taxon>
        <taxon>rosids</taxon>
        <taxon>fabids</taxon>
        <taxon>Rosales</taxon>
        <taxon>Cannabaceae</taxon>
        <taxon>Cannabis</taxon>
    </lineage>
</organism>
<evidence type="ECO:0000313" key="3">
    <source>
        <dbReference type="Proteomes" id="UP000596661"/>
    </source>
</evidence>